<dbReference type="GO" id="GO:1990904">
    <property type="term" value="C:ribonucleoprotein complex"/>
    <property type="evidence" value="ECO:0007669"/>
    <property type="project" value="UniProtKB-KW"/>
</dbReference>
<dbReference type="PROSITE" id="PS51721">
    <property type="entry name" value="G_CP"/>
    <property type="match status" value="1"/>
</dbReference>
<dbReference type="GO" id="GO:0003735">
    <property type="term" value="F:structural constituent of ribosome"/>
    <property type="evidence" value="ECO:0007669"/>
    <property type="project" value="InterPro"/>
</dbReference>
<dbReference type="EMBL" id="UPTC01001055">
    <property type="protein sequence ID" value="VBB30964.1"/>
    <property type="molecule type" value="Genomic_DNA"/>
</dbReference>
<dbReference type="Gene3D" id="1.10.1580.10">
    <property type="match status" value="1"/>
</dbReference>
<evidence type="ECO:0000256" key="9">
    <source>
        <dbReference type="RuleBase" id="RU000575"/>
    </source>
</evidence>
<feature type="compositionally biased region" description="Polar residues" evidence="10">
    <location>
        <begin position="615"/>
        <end position="628"/>
    </location>
</feature>
<dbReference type="GO" id="GO:0006412">
    <property type="term" value="P:translation"/>
    <property type="evidence" value="ECO:0007669"/>
    <property type="project" value="InterPro"/>
</dbReference>
<dbReference type="InterPro" id="IPR041991">
    <property type="entry name" value="Ribosomal_eL27_KOW"/>
</dbReference>
<dbReference type="InterPro" id="IPR006073">
    <property type="entry name" value="GTP-bd"/>
</dbReference>
<organism evidence="12 13">
    <name type="scientific">Acanthocheilonema viteae</name>
    <name type="common">Filarial nematode worm</name>
    <name type="synonym">Dipetalonema viteae</name>
    <dbReference type="NCBI Taxonomy" id="6277"/>
    <lineage>
        <taxon>Eukaryota</taxon>
        <taxon>Metazoa</taxon>
        <taxon>Ecdysozoa</taxon>
        <taxon>Nematoda</taxon>
        <taxon>Chromadorea</taxon>
        <taxon>Rhabditida</taxon>
        <taxon>Spirurina</taxon>
        <taxon>Spiruromorpha</taxon>
        <taxon>Filarioidea</taxon>
        <taxon>Onchocercidae</taxon>
        <taxon>Acanthocheilonema</taxon>
    </lineage>
</organism>
<dbReference type="Pfam" id="PF01777">
    <property type="entry name" value="Ribosomal_L27e"/>
    <property type="match status" value="1"/>
</dbReference>
<dbReference type="GO" id="GO:0003924">
    <property type="term" value="F:GTPase activity"/>
    <property type="evidence" value="ECO:0007669"/>
    <property type="project" value="InterPro"/>
</dbReference>
<dbReference type="FunFam" id="2.30.30.770:FF:000001">
    <property type="entry name" value="60S ribosomal protein L27"/>
    <property type="match status" value="1"/>
</dbReference>
<evidence type="ECO:0000313" key="12">
    <source>
        <dbReference type="EMBL" id="VBB30964.1"/>
    </source>
</evidence>
<dbReference type="Proteomes" id="UP000276991">
    <property type="component" value="Unassembled WGS sequence"/>
</dbReference>
<dbReference type="OrthoDB" id="2365484at2759"/>
<sequence>MTKRRPKNKKPTGLNRFLGNCLLNEREKLRQQCRKAQEACNVENLIEINKVKLIQIPGKKKSWGIGGGKISQKEVSIRAYKIAQNKGCKWFPLVISLVSKVEQKNTAQNIDSVTDETGLEEFLAKAELAGTNFTAEKGEFCVLNLENSKVVVNTINAAHSTDELYGKYGDRLRIPRRPPKHTWETVDDLIRLENMNFLEWRKNLADLQEGHDVLLTPFERNLELWRQLWRVVERSDIVVQILDARNPLLFRNLDLETYVKECDVAKQNIYLINKVDLLSKEQIGMWKRWFLENNVDAVFWSALEPEASCSNNTVIKEKTVQYGSESSSSSNESEKKIENEEQNFEESLSSVKEDDDSGKWKNSETRELISFFKSRGHIRAGDMGRRFLVVGMVGYPNVGKSSTINKLLNQKKVAVSATPGKTRHLQTLVIDEELILCDCPGLVMPSFALSRSEMILNGILSIDYMREYLSPIELLLTRVPRRYFEKIYSVMLTDDDGDEETLLSAHDLLTAIAFIRGFMSSSGIADCSRAARLVLKDVVNGKIKWAAAPPNMDQKEFDKLTYDVLDKANSVKPKPNSCLRQQLEKRHLLQDMKRSDRLLDEQFFLGSKSQAHVRSLRSTPDFTSSQGNEIRPSKKHFNKSKREKLRRIFVWSVVQQNHSIREDWRDFMQVAGLGIRVPKMGKIMKPGKVVLVLGGRFAGRKAIIVKAYDEGSSDRAYSHALIAGIDKYPLVVTKRMGKKKIKNRSKLRPFVGIASYSNLLPTRYSVDVSLDKNLVNKDVLKEPGKKRRARIEIKTKFEERYKTGKNRWFFTKLRF</sequence>
<evidence type="ECO:0000256" key="8">
    <source>
        <dbReference type="ARBA" id="ARBA00023274"/>
    </source>
</evidence>
<evidence type="ECO:0000256" key="5">
    <source>
        <dbReference type="ARBA" id="ARBA00022801"/>
    </source>
</evidence>
<name>A0A498SM20_ACAVI</name>
<dbReference type="InterPro" id="IPR018262">
    <property type="entry name" value="Ribosomal_eL27_CS"/>
</dbReference>
<dbReference type="AlphaFoldDB" id="A0A498SM20"/>
<dbReference type="STRING" id="6277.A0A498SM20"/>
<dbReference type="InterPro" id="IPR030378">
    <property type="entry name" value="G_CP_dom"/>
</dbReference>
<gene>
    <name evidence="12" type="ORF">NAV_LOCUS5755</name>
</gene>
<evidence type="ECO:0000256" key="1">
    <source>
        <dbReference type="ARBA" id="ARBA00004496"/>
    </source>
</evidence>
<feature type="domain" description="CP-type G" evidence="11">
    <location>
        <begin position="225"/>
        <end position="445"/>
    </location>
</feature>
<dbReference type="Gene3D" id="3.40.50.300">
    <property type="entry name" value="P-loop containing nucleotide triphosphate hydrolases"/>
    <property type="match status" value="1"/>
</dbReference>
<keyword evidence="3" id="KW-0963">Cytoplasm</keyword>
<dbReference type="Pfam" id="PF00467">
    <property type="entry name" value="KOW"/>
    <property type="match status" value="1"/>
</dbReference>
<dbReference type="SUPFAM" id="SSF50104">
    <property type="entry name" value="Translation proteins SH3-like domain"/>
    <property type="match status" value="1"/>
</dbReference>
<dbReference type="GO" id="GO:0005840">
    <property type="term" value="C:ribosome"/>
    <property type="evidence" value="ECO:0007669"/>
    <property type="project" value="UniProtKB-KW"/>
</dbReference>
<evidence type="ECO:0000256" key="6">
    <source>
        <dbReference type="ARBA" id="ARBA00022980"/>
    </source>
</evidence>
<dbReference type="Gene3D" id="2.30.30.770">
    <property type="match status" value="1"/>
</dbReference>
<dbReference type="CDD" id="cd06090">
    <property type="entry name" value="KOW_RPL27"/>
    <property type="match status" value="1"/>
</dbReference>
<evidence type="ECO:0000313" key="13">
    <source>
        <dbReference type="Proteomes" id="UP000276991"/>
    </source>
</evidence>
<dbReference type="SMART" id="SM00739">
    <property type="entry name" value="KOW"/>
    <property type="match status" value="1"/>
</dbReference>
<comment type="similarity">
    <text evidence="2 9">Belongs to the eukaryotic ribosomal protein eL27 family.</text>
</comment>
<protein>
    <recommendedName>
        <fullName evidence="9">60S ribosomal protein L27</fullName>
    </recommendedName>
</protein>
<evidence type="ECO:0000256" key="3">
    <source>
        <dbReference type="ARBA" id="ARBA00022490"/>
    </source>
</evidence>
<feature type="region of interest" description="Disordered" evidence="10">
    <location>
        <begin position="320"/>
        <end position="360"/>
    </location>
</feature>
<dbReference type="GO" id="GO:0005525">
    <property type="term" value="F:GTP binding"/>
    <property type="evidence" value="ECO:0007669"/>
    <property type="project" value="UniProtKB-KW"/>
</dbReference>
<evidence type="ECO:0000259" key="11">
    <source>
        <dbReference type="PROSITE" id="PS51721"/>
    </source>
</evidence>
<evidence type="ECO:0000256" key="4">
    <source>
        <dbReference type="ARBA" id="ARBA00022741"/>
    </source>
</evidence>
<dbReference type="InterPro" id="IPR038655">
    <property type="entry name" value="Ribosomal_eL27_sf"/>
</dbReference>
<keyword evidence="4" id="KW-0547">Nucleotide-binding</keyword>
<dbReference type="InterPro" id="IPR023179">
    <property type="entry name" value="GTP-bd_ortho_bundle_sf"/>
</dbReference>
<keyword evidence="7" id="KW-0342">GTP-binding</keyword>
<keyword evidence="8 9" id="KW-0687">Ribonucleoprotein</keyword>
<accession>A0A498SM20</accession>
<dbReference type="GO" id="GO:0000054">
    <property type="term" value="P:ribosomal subunit export from nucleus"/>
    <property type="evidence" value="ECO:0007669"/>
    <property type="project" value="TreeGrafter"/>
</dbReference>
<proteinExistence type="inferred from homology"/>
<dbReference type="PROSITE" id="PS01107">
    <property type="entry name" value="RIBOSOMAL_L27E"/>
    <property type="match status" value="1"/>
</dbReference>
<dbReference type="GO" id="GO:0005829">
    <property type="term" value="C:cytosol"/>
    <property type="evidence" value="ECO:0007669"/>
    <property type="project" value="TreeGrafter"/>
</dbReference>
<keyword evidence="5" id="KW-0378">Hydrolase</keyword>
<dbReference type="CDD" id="cd01857">
    <property type="entry name" value="HSR1_MMR1"/>
    <property type="match status" value="1"/>
</dbReference>
<dbReference type="InterPro" id="IPR027417">
    <property type="entry name" value="P-loop_NTPase"/>
</dbReference>
<evidence type="ECO:0000256" key="10">
    <source>
        <dbReference type="SAM" id="MobiDB-lite"/>
    </source>
</evidence>
<feature type="region of interest" description="Disordered" evidence="10">
    <location>
        <begin position="615"/>
        <end position="637"/>
    </location>
</feature>
<evidence type="ECO:0000256" key="2">
    <source>
        <dbReference type="ARBA" id="ARBA00009124"/>
    </source>
</evidence>
<dbReference type="InterPro" id="IPR001141">
    <property type="entry name" value="Ribosomal_eL27"/>
</dbReference>
<dbReference type="PANTHER" id="PTHR45709">
    <property type="entry name" value="LARGE SUBUNIT GTPASE 1 HOMOLOG-RELATED"/>
    <property type="match status" value="1"/>
</dbReference>
<reference evidence="12 13" key="1">
    <citation type="submission" date="2018-08" db="EMBL/GenBank/DDBJ databases">
        <authorList>
            <person name="Laetsch R D."/>
            <person name="Stevens L."/>
            <person name="Kumar S."/>
            <person name="Blaxter L. M."/>
        </authorList>
    </citation>
    <scope>NUCLEOTIDE SEQUENCE [LARGE SCALE GENOMIC DNA]</scope>
</reference>
<dbReference type="Pfam" id="PF01926">
    <property type="entry name" value="MMR_HSR1"/>
    <property type="match status" value="1"/>
</dbReference>
<dbReference type="InterPro" id="IPR008991">
    <property type="entry name" value="Translation_prot_SH3-like_sf"/>
</dbReference>
<dbReference type="InterPro" id="IPR005824">
    <property type="entry name" value="KOW"/>
</dbReference>
<dbReference type="SUPFAM" id="SSF52540">
    <property type="entry name" value="P-loop containing nucleoside triphosphate hydrolases"/>
    <property type="match status" value="1"/>
</dbReference>
<evidence type="ECO:0000256" key="7">
    <source>
        <dbReference type="ARBA" id="ARBA00023134"/>
    </source>
</evidence>
<dbReference type="PANTHER" id="PTHR45709:SF2">
    <property type="entry name" value="LARGE SUBUNIT GTPASE 1 HOMOLOG"/>
    <property type="match status" value="1"/>
</dbReference>
<comment type="subcellular location">
    <subcellularLocation>
        <location evidence="1">Cytoplasm</location>
    </subcellularLocation>
</comment>
<keyword evidence="13" id="KW-1185">Reference proteome</keyword>
<keyword evidence="6 9" id="KW-0689">Ribosomal protein</keyword>
<dbReference type="InterPro" id="IPR043358">
    <property type="entry name" value="GNL1-like"/>
</dbReference>